<organism evidence="2 3">
    <name type="scientific">Avon-Heathcote Estuary associated circular virus 3</name>
    <dbReference type="NCBI Taxonomy" id="1618254"/>
    <lineage>
        <taxon>Viruses</taxon>
        <taxon>Monodnaviria</taxon>
        <taxon>Shotokuvirae</taxon>
        <taxon>Cressdnaviricota</taxon>
        <taxon>Arfiviricetes</taxon>
        <taxon>Saturnivirales</taxon>
        <taxon>Kanorauviridae</taxon>
        <taxon>Shanivirus</taxon>
        <taxon>Shanivirus acrenis</taxon>
    </lineage>
</organism>
<protein>
    <submittedName>
        <fullName evidence="2">Capsid protein</fullName>
    </submittedName>
</protein>
<dbReference type="EMBL" id="KM874297">
    <property type="protein sequence ID" value="AJP36346.1"/>
    <property type="molecule type" value="Genomic_DNA"/>
</dbReference>
<keyword evidence="3" id="KW-1185">Reference proteome</keyword>
<dbReference type="Proteomes" id="UP000097872">
    <property type="component" value="Genome"/>
</dbReference>
<proteinExistence type="predicted"/>
<accession>A0A0C5IBG8</accession>
<evidence type="ECO:0000256" key="1">
    <source>
        <dbReference type="SAM" id="MobiDB-lite"/>
    </source>
</evidence>
<name>A0A0C5IBG8_9VIRU</name>
<evidence type="ECO:0000313" key="2">
    <source>
        <dbReference type="EMBL" id="AJP36346.1"/>
    </source>
</evidence>
<reference evidence="2 3" key="1">
    <citation type="journal article" date="2015" name="Infect. Genet. Evol.">
        <title>Diverse small circular DNA viruses circulating amongst estuarine molluscs.</title>
        <authorList>
            <person name="Dayaram A."/>
            <person name="Goldstien S."/>
            <person name="Arguello Astorga G.R."/>
            <person name="Zawar-Reza P."/>
            <person name="Gomez C."/>
            <person name="Harding J.S."/>
            <person name="Varsani A."/>
        </authorList>
    </citation>
    <scope>NUCLEOTIDE SEQUENCE [LARGE SCALE GENOMIC DNA]</scope>
    <source>
        <strain evidence="2">AHEaCV-3-NZ-3887G-2012</strain>
    </source>
</reference>
<sequence>MAGKRRRSFSGNVRSVTRVIPGPYTPRTTVGRRPATGFISGAASVARQLAPQFARIAAEAATQTAINYVTGGTQTKTKTKSKNKSSTGMNVRTSMSGGFFGNKQKKNIFQKYTTRGIVTTKETANILIGGPTDPDLPVFFGHATHANFLLIGRLFFRTVVKDVMRKSGMNVSSMSDTPQGGIFQLQWQIRDVDDAQSSGASVNTAGKTLEVIADELYADYLSFFRSTLNAMELAYISSAQFWTPSFGTLLAQIDLKDARIHILCKSDLKAQNRTLANGADDDNNTTENIENQPLYGKQYFGKGVGLVTRIGLNTTNASEGKSLICSQQTGLLSFAVKKTGTPGVNQEPWLREVPLPTLFCGKIAYGKVSIEPGQVKTSSLTHKASIKQQDFWNYLRENRSTAVKGGRPEKMGIFRIFCVEKMICCTAEDRAPQLGIELNQRIGLYVAYPRVKNTMEMYDGHEYT</sequence>
<feature type="region of interest" description="Disordered" evidence="1">
    <location>
        <begin position="75"/>
        <end position="96"/>
    </location>
</feature>
<evidence type="ECO:0000313" key="3">
    <source>
        <dbReference type="Proteomes" id="UP000097872"/>
    </source>
</evidence>